<evidence type="ECO:0000256" key="1">
    <source>
        <dbReference type="ARBA" id="ARBA00007092"/>
    </source>
</evidence>
<dbReference type="GO" id="GO:0008311">
    <property type="term" value="F:double-stranded DNA 3'-5' DNA exonuclease activity"/>
    <property type="evidence" value="ECO:0007669"/>
    <property type="project" value="TreeGrafter"/>
</dbReference>
<evidence type="ECO:0000256" key="4">
    <source>
        <dbReference type="ARBA" id="ARBA00022842"/>
    </source>
</evidence>
<dbReference type="InterPro" id="IPR004808">
    <property type="entry name" value="AP_endonuc_1"/>
</dbReference>
<evidence type="ECO:0000256" key="5">
    <source>
        <dbReference type="PIRSR" id="PIRSR604808-1"/>
    </source>
</evidence>
<feature type="binding site" evidence="6">
    <location>
        <position position="322"/>
    </location>
    <ligand>
        <name>Mg(2+)</name>
        <dbReference type="ChEBI" id="CHEBI:18420"/>
        <label>1</label>
    </ligand>
</feature>
<feature type="active site" description="Proton acceptor" evidence="5">
    <location>
        <position position="322"/>
    </location>
</feature>
<keyword evidence="8" id="KW-0227">DNA damage</keyword>
<feature type="site" description="Important for catalytic activity" evidence="7">
    <location>
        <position position="272"/>
    </location>
</feature>
<evidence type="ECO:0000313" key="11">
    <source>
        <dbReference type="Proteomes" id="UP001485043"/>
    </source>
</evidence>
<keyword evidence="8" id="KW-0234">DNA repair</keyword>
<dbReference type="SUPFAM" id="SSF56219">
    <property type="entry name" value="DNase I-like"/>
    <property type="match status" value="1"/>
</dbReference>
<organism evidence="10 11">
    <name type="scientific">Apatococcus fuscideae</name>
    <dbReference type="NCBI Taxonomy" id="2026836"/>
    <lineage>
        <taxon>Eukaryota</taxon>
        <taxon>Viridiplantae</taxon>
        <taxon>Chlorophyta</taxon>
        <taxon>core chlorophytes</taxon>
        <taxon>Trebouxiophyceae</taxon>
        <taxon>Chlorellales</taxon>
        <taxon>Chlorellaceae</taxon>
        <taxon>Apatococcus</taxon>
    </lineage>
</organism>
<dbReference type="Proteomes" id="UP001485043">
    <property type="component" value="Unassembled WGS sequence"/>
</dbReference>
<accession>A0AAW1SNJ7</accession>
<feature type="site" description="Transition state stabilizer" evidence="7">
    <location>
        <position position="193"/>
    </location>
</feature>
<dbReference type="GO" id="GO:0006284">
    <property type="term" value="P:base-excision repair"/>
    <property type="evidence" value="ECO:0007669"/>
    <property type="project" value="TreeGrafter"/>
</dbReference>
<keyword evidence="11" id="KW-1185">Reference proteome</keyword>
<feature type="binding site" evidence="6">
    <location>
        <position position="7"/>
    </location>
    <ligand>
        <name>Mg(2+)</name>
        <dbReference type="ChEBI" id="CHEBI:18420"/>
        <label>1</label>
    </ligand>
</feature>
<feature type="active site" description="Proton donor/acceptor" evidence="5">
    <location>
        <position position="191"/>
    </location>
</feature>
<dbReference type="GO" id="GO:0003906">
    <property type="term" value="F:DNA-(apurinic or apyrimidinic site) endonuclease activity"/>
    <property type="evidence" value="ECO:0007669"/>
    <property type="project" value="TreeGrafter"/>
</dbReference>
<evidence type="ECO:0000256" key="7">
    <source>
        <dbReference type="PIRSR" id="PIRSR604808-3"/>
    </source>
</evidence>
<feature type="binding site" evidence="6">
    <location>
        <position position="193"/>
    </location>
    <ligand>
        <name>Mg(2+)</name>
        <dbReference type="ChEBI" id="CHEBI:18420"/>
        <label>1</label>
    </ligand>
</feature>
<dbReference type="GO" id="GO:0046872">
    <property type="term" value="F:metal ion binding"/>
    <property type="evidence" value="ECO:0007669"/>
    <property type="project" value="UniProtKB-KW"/>
</dbReference>
<comment type="cofactor">
    <cofactor evidence="6 8">
        <name>Mg(2+)</name>
        <dbReference type="ChEBI" id="CHEBI:18420"/>
    </cofactor>
    <cofactor evidence="6 8">
        <name>Mn(2+)</name>
        <dbReference type="ChEBI" id="CHEBI:29035"/>
    </cofactor>
    <text evidence="6 8">Probably binds two magnesium or manganese ions per subunit.</text>
</comment>
<evidence type="ECO:0000259" key="9">
    <source>
        <dbReference type="Pfam" id="PF03372"/>
    </source>
</evidence>
<keyword evidence="3" id="KW-0378">Hydrolase</keyword>
<dbReference type="EC" id="3.1.-.-" evidence="8"/>
<keyword evidence="4 6" id="KW-0460">Magnesium</keyword>
<dbReference type="InterPro" id="IPR005135">
    <property type="entry name" value="Endo/exonuclease/phosphatase"/>
</dbReference>
<reference evidence="10 11" key="1">
    <citation type="journal article" date="2024" name="Nat. Commun.">
        <title>Phylogenomics reveals the evolutionary origins of lichenization in chlorophyte algae.</title>
        <authorList>
            <person name="Puginier C."/>
            <person name="Libourel C."/>
            <person name="Otte J."/>
            <person name="Skaloud P."/>
            <person name="Haon M."/>
            <person name="Grisel S."/>
            <person name="Petersen M."/>
            <person name="Berrin J.G."/>
            <person name="Delaux P.M."/>
            <person name="Dal Grande F."/>
            <person name="Keller J."/>
        </authorList>
    </citation>
    <scope>NUCLEOTIDE SEQUENCE [LARGE SCALE GENOMIC DNA]</scope>
    <source>
        <strain evidence="10 11">SAG 2523</strain>
    </source>
</reference>
<dbReference type="NCBIfam" id="TIGR00633">
    <property type="entry name" value="xth"/>
    <property type="match status" value="1"/>
</dbReference>
<feature type="active site" evidence="5">
    <location>
        <position position="150"/>
    </location>
</feature>
<name>A0AAW1SNJ7_9CHLO</name>
<protein>
    <recommendedName>
        <fullName evidence="8">DNA-(apurinic or apyrimidinic site) endonuclease</fullName>
        <ecNumber evidence="8">3.1.-.-</ecNumber>
    </recommendedName>
</protein>
<proteinExistence type="inferred from homology"/>
<feature type="binding site" evidence="6">
    <location>
        <position position="191"/>
    </location>
    <ligand>
        <name>Mg(2+)</name>
        <dbReference type="ChEBI" id="CHEBI:18420"/>
        <label>1</label>
    </ligand>
</feature>
<keyword evidence="6" id="KW-0464">Manganese</keyword>
<feature type="domain" description="Endonuclease/exonuclease/phosphatase" evidence="9">
    <location>
        <begin position="4"/>
        <end position="322"/>
    </location>
</feature>
<gene>
    <name evidence="10" type="ORF">WJX84_012198</name>
</gene>
<evidence type="ECO:0000256" key="3">
    <source>
        <dbReference type="ARBA" id="ARBA00022801"/>
    </source>
</evidence>
<feature type="binding site" evidence="6">
    <location>
        <position position="321"/>
    </location>
    <ligand>
        <name>Mg(2+)</name>
        <dbReference type="ChEBI" id="CHEBI:18420"/>
        <label>1</label>
    </ligand>
</feature>
<dbReference type="GO" id="GO:0008081">
    <property type="term" value="F:phosphoric diester hydrolase activity"/>
    <property type="evidence" value="ECO:0007669"/>
    <property type="project" value="TreeGrafter"/>
</dbReference>
<dbReference type="InterPro" id="IPR036691">
    <property type="entry name" value="Endo/exonu/phosph_ase_sf"/>
</dbReference>
<dbReference type="AlphaFoldDB" id="A0AAW1SNJ7"/>
<keyword evidence="2 6" id="KW-0479">Metal-binding</keyword>
<dbReference type="Pfam" id="PF03372">
    <property type="entry name" value="Exo_endo_phos"/>
    <property type="match status" value="1"/>
</dbReference>
<dbReference type="PANTHER" id="PTHR22748">
    <property type="entry name" value="AP ENDONUCLEASE"/>
    <property type="match status" value="1"/>
</dbReference>
<dbReference type="EMBL" id="JALJOV010001242">
    <property type="protein sequence ID" value="KAK9851374.1"/>
    <property type="molecule type" value="Genomic_DNA"/>
</dbReference>
<dbReference type="Gene3D" id="3.60.10.10">
    <property type="entry name" value="Endonuclease/exonuclease/phosphatase"/>
    <property type="match status" value="1"/>
</dbReference>
<evidence type="ECO:0000313" key="10">
    <source>
        <dbReference type="EMBL" id="KAK9851374.1"/>
    </source>
</evidence>
<evidence type="ECO:0000256" key="8">
    <source>
        <dbReference type="RuleBase" id="RU362131"/>
    </source>
</evidence>
<comment type="similarity">
    <text evidence="1 8">Belongs to the DNA repair enzymes AP/ExoA family.</text>
</comment>
<evidence type="ECO:0000256" key="2">
    <source>
        <dbReference type="ARBA" id="ARBA00022723"/>
    </source>
</evidence>
<evidence type="ECO:0000256" key="6">
    <source>
        <dbReference type="PIRSR" id="PIRSR604808-2"/>
    </source>
</evidence>
<feature type="site" description="Interaction with DNA substrate" evidence="7">
    <location>
        <position position="322"/>
    </location>
</feature>
<dbReference type="PROSITE" id="PS51435">
    <property type="entry name" value="AP_NUCLEASE_F1_4"/>
    <property type="match status" value="1"/>
</dbReference>
<comment type="caution">
    <text evidence="10">The sequence shown here is derived from an EMBL/GenBank/DDBJ whole genome shotgun (WGS) entry which is preliminary data.</text>
</comment>
<sequence>MRILSFNVNGIRAGLARRGEPISELLANLRADIVCFQETKLTRADVNNLRRIGSAEGWEAFYSFCTLRGAYSGTATYCRSAATQPVSAEEGLAGTIPLRSSPASPAAARLGFSSDDPFWSKFTEDELTAIDQQGRCVITDHGAFVLFNLYAPAVTDVLSPRFPYKMHLYEVLKHRADVLLASGRSVVIAGDFNIAPKPIDHCDWHKSSAARQAHFYDNRPDREWFLKLLQEGGGPFLDTYRAFHPPDEHYAYTVWNQATNARKSGNRGSRVDFILVAEPSALEAAQPQDGDAPVQQPADAVIWAGGTVTAAGIDSDFQGSDHCPTWMDVELPQELPQGHATPAMALQHHTAGQKNKLTAWLQTGSKKPLSGPLWRSCYDLAPLDISCAHAGFEGAATTSANSLSGTRAVEKLPVEFHTACTCQAGAYRTDMVCWISMRCRVVGAPNFVPWEWAQ</sequence>
<dbReference type="GO" id="GO:0005634">
    <property type="term" value="C:nucleus"/>
    <property type="evidence" value="ECO:0007669"/>
    <property type="project" value="TreeGrafter"/>
</dbReference>
<feature type="binding site" evidence="6">
    <location>
        <position position="38"/>
    </location>
    <ligand>
        <name>Mg(2+)</name>
        <dbReference type="ChEBI" id="CHEBI:18420"/>
        <label>1</label>
    </ligand>
</feature>
<dbReference type="PANTHER" id="PTHR22748:SF4">
    <property type="entry name" value="DNA-(APURINIC OR APYRIMIDINIC SITE) ENDONUCLEASE 2"/>
    <property type="match status" value="1"/>
</dbReference>